<sequence>MLPSMELQTAKFMGGIRVARAVILGGIKCSPISLNRFLVECCSILKRNDISTKSKVMIIEAVYKQLLDMMASFLECQQQDANSCKKLLIMHLEHYRSVKNQLQWVQITKKPPLLPASISMRLVGKLLGEELKLSRTRIRKDPTVLCVKTTLATAKFLNAITLQHYLMHNSIRLV</sequence>
<dbReference type="EMBL" id="MBFR01000059">
    <property type="protein sequence ID" value="PVU95358.1"/>
    <property type="molecule type" value="Genomic_DNA"/>
</dbReference>
<gene>
    <name evidence="1" type="ORF">BB561_001860</name>
</gene>
<reference evidence="1 2" key="1">
    <citation type="journal article" date="2018" name="MBio">
        <title>Comparative Genomics Reveals the Core Gene Toolbox for the Fungus-Insect Symbiosis.</title>
        <authorList>
            <person name="Wang Y."/>
            <person name="Stata M."/>
            <person name="Wang W."/>
            <person name="Stajich J.E."/>
            <person name="White M.M."/>
            <person name="Moncalvo J.M."/>
        </authorList>
    </citation>
    <scope>NUCLEOTIDE SEQUENCE [LARGE SCALE GENOMIC DNA]</scope>
    <source>
        <strain evidence="1 2">SWE-8-4</strain>
    </source>
</reference>
<comment type="caution">
    <text evidence="1">The sequence shown here is derived from an EMBL/GenBank/DDBJ whole genome shotgun (WGS) entry which is preliminary data.</text>
</comment>
<accession>A0A2T9YSN8</accession>
<evidence type="ECO:0000313" key="1">
    <source>
        <dbReference type="EMBL" id="PVU95358.1"/>
    </source>
</evidence>
<dbReference type="Proteomes" id="UP000245383">
    <property type="component" value="Unassembled WGS sequence"/>
</dbReference>
<proteinExistence type="predicted"/>
<dbReference type="AlphaFoldDB" id="A0A2T9YSN8"/>
<protein>
    <submittedName>
        <fullName evidence="1">Uncharacterized protein</fullName>
    </submittedName>
</protein>
<evidence type="ECO:0000313" key="2">
    <source>
        <dbReference type="Proteomes" id="UP000245383"/>
    </source>
</evidence>
<keyword evidence="2" id="KW-1185">Reference proteome</keyword>
<organism evidence="1 2">
    <name type="scientific">Smittium simulii</name>
    <dbReference type="NCBI Taxonomy" id="133385"/>
    <lineage>
        <taxon>Eukaryota</taxon>
        <taxon>Fungi</taxon>
        <taxon>Fungi incertae sedis</taxon>
        <taxon>Zoopagomycota</taxon>
        <taxon>Kickxellomycotina</taxon>
        <taxon>Harpellomycetes</taxon>
        <taxon>Harpellales</taxon>
        <taxon>Legeriomycetaceae</taxon>
        <taxon>Smittium</taxon>
    </lineage>
</organism>
<name>A0A2T9YSN8_9FUNG</name>